<keyword evidence="2" id="KW-0812">Transmembrane</keyword>
<gene>
    <name evidence="3" type="ORF">BQ8794_30187</name>
</gene>
<dbReference type="RefSeq" id="WP_174654471.1">
    <property type="nucleotide sequence ID" value="NZ_FTPD01000023.1"/>
</dbReference>
<sequence>MSVAMHPAAPHHLPPFITAPGETDVLFTGSVIFLVLAVMGIGSLYFWLHSLPERMSHGGSQIQFQLVAVLSLLALFTHIHAFWIGALFLALVPVPDFWTPLASMADSLARMATGRFRSPAAEAPSEPAPEVLANYTPVKVEAVPPPTPLEKARSDPRDEIAKTHAPEPSDRHQRQPVSVGGHER</sequence>
<dbReference type="AlphaFoldDB" id="A0A1R3VA28"/>
<name>A0A1R3VA28_9HYPH</name>
<feature type="transmembrane region" description="Helical" evidence="2">
    <location>
        <begin position="69"/>
        <end position="92"/>
    </location>
</feature>
<evidence type="ECO:0000256" key="2">
    <source>
        <dbReference type="SAM" id="Phobius"/>
    </source>
</evidence>
<feature type="region of interest" description="Disordered" evidence="1">
    <location>
        <begin position="119"/>
        <end position="184"/>
    </location>
</feature>
<evidence type="ECO:0000313" key="3">
    <source>
        <dbReference type="EMBL" id="SIT56738.1"/>
    </source>
</evidence>
<dbReference type="STRING" id="1631249.BQ8794_30187"/>
<evidence type="ECO:0000313" key="4">
    <source>
        <dbReference type="Proteomes" id="UP000188388"/>
    </source>
</evidence>
<protein>
    <submittedName>
        <fullName evidence="3">Uncharacterized protein</fullName>
    </submittedName>
</protein>
<feature type="compositionally biased region" description="Basic and acidic residues" evidence="1">
    <location>
        <begin position="150"/>
        <end position="173"/>
    </location>
</feature>
<keyword evidence="4" id="KW-1185">Reference proteome</keyword>
<dbReference type="Proteomes" id="UP000188388">
    <property type="component" value="Unassembled WGS sequence"/>
</dbReference>
<keyword evidence="2" id="KW-1133">Transmembrane helix</keyword>
<feature type="transmembrane region" description="Helical" evidence="2">
    <location>
        <begin position="25"/>
        <end position="48"/>
    </location>
</feature>
<evidence type="ECO:0000256" key="1">
    <source>
        <dbReference type="SAM" id="MobiDB-lite"/>
    </source>
</evidence>
<organism evidence="3 4">
    <name type="scientific">Mesorhizobium prunaredense</name>
    <dbReference type="NCBI Taxonomy" id="1631249"/>
    <lineage>
        <taxon>Bacteria</taxon>
        <taxon>Pseudomonadati</taxon>
        <taxon>Pseudomonadota</taxon>
        <taxon>Alphaproteobacteria</taxon>
        <taxon>Hyphomicrobiales</taxon>
        <taxon>Phyllobacteriaceae</taxon>
        <taxon>Mesorhizobium</taxon>
    </lineage>
</organism>
<dbReference type="EMBL" id="FTPD01000023">
    <property type="protein sequence ID" value="SIT56738.1"/>
    <property type="molecule type" value="Genomic_DNA"/>
</dbReference>
<accession>A0A1R3VA28</accession>
<proteinExistence type="predicted"/>
<keyword evidence="2" id="KW-0472">Membrane</keyword>
<feature type="compositionally biased region" description="Low complexity" evidence="1">
    <location>
        <begin position="119"/>
        <end position="130"/>
    </location>
</feature>
<reference evidence="4" key="1">
    <citation type="submission" date="2017-01" db="EMBL/GenBank/DDBJ databases">
        <authorList>
            <person name="Brunel B."/>
        </authorList>
    </citation>
    <scope>NUCLEOTIDE SEQUENCE [LARGE SCALE GENOMIC DNA]</scope>
</reference>